<feature type="binding site" evidence="11">
    <location>
        <begin position="62"/>
        <end position="64"/>
    </location>
    <ligand>
        <name>FMN</name>
        <dbReference type="ChEBI" id="CHEBI:58210"/>
    </ligand>
</feature>
<evidence type="ECO:0000256" key="9">
    <source>
        <dbReference type="ARBA" id="ARBA00023235"/>
    </source>
</evidence>
<comment type="subunit">
    <text evidence="10 11">Homooctamer. Dimer of tetramers.</text>
</comment>
<dbReference type="Gene3D" id="3.20.20.70">
    <property type="entry name" value="Aldolase class I"/>
    <property type="match status" value="1"/>
</dbReference>
<organism evidence="13 14">
    <name type="scientific">Jeotgalibacillus campisalis</name>
    <dbReference type="NCBI Taxonomy" id="220754"/>
    <lineage>
        <taxon>Bacteria</taxon>
        <taxon>Bacillati</taxon>
        <taxon>Bacillota</taxon>
        <taxon>Bacilli</taxon>
        <taxon>Bacillales</taxon>
        <taxon>Caryophanaceae</taxon>
        <taxon>Jeotgalibacillus</taxon>
    </lineage>
</organism>
<dbReference type="GO" id="GO:0004452">
    <property type="term" value="F:isopentenyl-diphosphate delta-isomerase activity"/>
    <property type="evidence" value="ECO:0007669"/>
    <property type="project" value="UniProtKB-UniRule"/>
</dbReference>
<dbReference type="EC" id="5.3.3.2" evidence="11"/>
<evidence type="ECO:0000256" key="7">
    <source>
        <dbReference type="ARBA" id="ARBA00022857"/>
    </source>
</evidence>
<dbReference type="CDD" id="cd02811">
    <property type="entry name" value="IDI-2_FMN"/>
    <property type="match status" value="1"/>
</dbReference>
<evidence type="ECO:0000256" key="10">
    <source>
        <dbReference type="ARBA" id="ARBA00025810"/>
    </source>
</evidence>
<reference evidence="13 14" key="1">
    <citation type="submission" date="2015-01" db="EMBL/GenBank/DDBJ databases">
        <title>Jeotgalibacillus campisalis genome sequencing.</title>
        <authorList>
            <person name="Goh K.M."/>
            <person name="Chan K.-G."/>
            <person name="Yaakop A.S."/>
            <person name="Ee R."/>
            <person name="Gan H.M."/>
            <person name="Chan C.S."/>
        </authorList>
    </citation>
    <scope>NUCLEOTIDE SEQUENCE [LARGE SCALE GENOMIC DNA]</scope>
    <source>
        <strain evidence="13 14">SF-57</strain>
    </source>
</reference>
<evidence type="ECO:0000256" key="6">
    <source>
        <dbReference type="ARBA" id="ARBA00022842"/>
    </source>
</evidence>
<keyword evidence="2 11" id="KW-0963">Cytoplasm</keyword>
<dbReference type="GO" id="GO:0010181">
    <property type="term" value="F:FMN binding"/>
    <property type="evidence" value="ECO:0007669"/>
    <property type="project" value="UniProtKB-UniRule"/>
</dbReference>
<keyword evidence="3 11" id="KW-0285">Flavoprotein</keyword>
<dbReference type="OrthoDB" id="9795032at2"/>
<dbReference type="NCBIfam" id="TIGR02151">
    <property type="entry name" value="IPP_isom_2"/>
    <property type="match status" value="1"/>
</dbReference>
<dbReference type="RefSeq" id="WP_041058033.1">
    <property type="nucleotide sequence ID" value="NZ_JXRR01000014.1"/>
</dbReference>
<feature type="binding site" evidence="11">
    <location>
        <position position="184"/>
    </location>
    <ligand>
        <name>FMN</name>
        <dbReference type="ChEBI" id="CHEBI:58210"/>
    </ligand>
</feature>
<feature type="binding site" evidence="11">
    <location>
        <position position="122"/>
    </location>
    <ligand>
        <name>FMN</name>
        <dbReference type="ChEBI" id="CHEBI:58210"/>
    </ligand>
</feature>
<keyword evidence="4 11" id="KW-0288">FMN</keyword>
<comment type="cofactor">
    <cofactor evidence="11">
        <name>Mg(2+)</name>
        <dbReference type="ChEBI" id="CHEBI:18420"/>
    </cofactor>
</comment>
<dbReference type="Proteomes" id="UP000031972">
    <property type="component" value="Unassembled WGS sequence"/>
</dbReference>
<accession>A0A0C2RCT2</accession>
<keyword evidence="6 11" id="KW-0460">Magnesium</keyword>
<dbReference type="Pfam" id="PF01070">
    <property type="entry name" value="FMN_dh"/>
    <property type="match status" value="1"/>
</dbReference>
<dbReference type="PANTHER" id="PTHR43665">
    <property type="entry name" value="ISOPENTENYL-DIPHOSPHATE DELTA-ISOMERASE"/>
    <property type="match status" value="1"/>
</dbReference>
<dbReference type="GO" id="GO:0005737">
    <property type="term" value="C:cytoplasm"/>
    <property type="evidence" value="ECO:0007669"/>
    <property type="project" value="UniProtKB-SubCell"/>
</dbReference>
<dbReference type="PATRIC" id="fig|220754.4.peg.2258"/>
<evidence type="ECO:0000259" key="12">
    <source>
        <dbReference type="Pfam" id="PF01070"/>
    </source>
</evidence>
<feature type="binding site" evidence="11">
    <location>
        <position position="214"/>
    </location>
    <ligand>
        <name>FMN</name>
        <dbReference type="ChEBI" id="CHEBI:58210"/>
    </ligand>
</feature>
<keyword evidence="9 11" id="KW-0413">Isomerase</keyword>
<dbReference type="PANTHER" id="PTHR43665:SF1">
    <property type="entry name" value="ISOPENTENYL-DIPHOSPHATE DELTA-ISOMERASE"/>
    <property type="match status" value="1"/>
</dbReference>
<dbReference type="HAMAP" id="MF_00354">
    <property type="entry name" value="Idi_2"/>
    <property type="match status" value="1"/>
</dbReference>
<evidence type="ECO:0000256" key="3">
    <source>
        <dbReference type="ARBA" id="ARBA00022630"/>
    </source>
</evidence>
<feature type="binding site" evidence="11">
    <location>
        <begin position="6"/>
        <end position="7"/>
    </location>
    <ligand>
        <name>substrate</name>
    </ligand>
</feature>
<proteinExistence type="inferred from homology"/>
<evidence type="ECO:0000256" key="1">
    <source>
        <dbReference type="ARBA" id="ARBA00001917"/>
    </source>
</evidence>
<comment type="function">
    <text evidence="11">Involved in the biosynthesis of isoprenoids. Catalyzes the 1,3-allylic rearrangement of the homoallylic substrate isopentenyl (IPP) to its allylic isomer, dimethylallyl diphosphate (DMAPP).</text>
</comment>
<dbReference type="InterPro" id="IPR013785">
    <property type="entry name" value="Aldolase_TIM"/>
</dbReference>
<dbReference type="GO" id="GO:0016491">
    <property type="term" value="F:oxidoreductase activity"/>
    <property type="evidence" value="ECO:0007669"/>
    <property type="project" value="InterPro"/>
</dbReference>
<feature type="binding site" evidence="11">
    <location>
        <begin position="278"/>
        <end position="279"/>
    </location>
    <ligand>
        <name>FMN</name>
        <dbReference type="ChEBI" id="CHEBI:58210"/>
    </ligand>
</feature>
<evidence type="ECO:0000256" key="5">
    <source>
        <dbReference type="ARBA" id="ARBA00022723"/>
    </source>
</evidence>
<keyword evidence="5 11" id="KW-0479">Metal-binding</keyword>
<feature type="binding site" evidence="11">
    <location>
        <position position="93"/>
    </location>
    <ligand>
        <name>FMN</name>
        <dbReference type="ChEBI" id="CHEBI:58210"/>
    </ligand>
</feature>
<dbReference type="InterPro" id="IPR011179">
    <property type="entry name" value="IPdP_isomerase"/>
</dbReference>
<protein>
    <recommendedName>
        <fullName evidence="11">Isopentenyl-diphosphate delta-isomerase</fullName>
        <shortName evidence="11">IPP isomerase</shortName>
        <ecNumber evidence="11">5.3.3.2</ecNumber>
    </recommendedName>
    <alternativeName>
        <fullName evidence="11">Isopentenyl diphosphate:dimethylallyl diphosphate isomerase</fullName>
    </alternativeName>
    <alternativeName>
        <fullName evidence="11">Isopentenyl pyrophosphate isomerase</fullName>
    </alternativeName>
    <alternativeName>
        <fullName evidence="11">Type 2 isopentenyl diphosphate isomerase</fullName>
        <shortName evidence="11">IDI-2</shortName>
    </alternativeName>
</protein>
<evidence type="ECO:0000313" key="13">
    <source>
        <dbReference type="EMBL" id="KIL48075.1"/>
    </source>
</evidence>
<feature type="binding site" evidence="11">
    <location>
        <position position="152"/>
    </location>
    <ligand>
        <name>substrate</name>
    </ligand>
</feature>
<dbReference type="GO" id="GO:0070402">
    <property type="term" value="F:NADPH binding"/>
    <property type="evidence" value="ECO:0007669"/>
    <property type="project" value="UniProtKB-UniRule"/>
</dbReference>
<keyword evidence="8 11" id="KW-0414">Isoprene biosynthesis</keyword>
<comment type="similarity">
    <text evidence="11">Belongs to the IPP isomerase type 2 family.</text>
</comment>
<evidence type="ECO:0000256" key="8">
    <source>
        <dbReference type="ARBA" id="ARBA00023229"/>
    </source>
</evidence>
<dbReference type="AlphaFoldDB" id="A0A0C2RCT2"/>
<keyword evidence="7 11" id="KW-0521">NADP</keyword>
<comment type="caution">
    <text evidence="13">The sequence shown here is derived from an EMBL/GenBank/DDBJ whole genome shotgun (WGS) entry which is preliminary data.</text>
</comment>
<feature type="domain" description="FMN-dependent dehydrogenase" evidence="12">
    <location>
        <begin position="84"/>
        <end position="320"/>
    </location>
</feature>
<comment type="subcellular location">
    <subcellularLocation>
        <location evidence="11">Cytoplasm</location>
    </subcellularLocation>
</comment>
<dbReference type="EMBL" id="JXRR01000014">
    <property type="protein sequence ID" value="KIL48075.1"/>
    <property type="molecule type" value="Genomic_DNA"/>
</dbReference>
<keyword evidence="14" id="KW-1185">Reference proteome</keyword>
<comment type="cofactor">
    <cofactor evidence="11">
        <name>NADPH</name>
        <dbReference type="ChEBI" id="CHEBI:57783"/>
    </cofactor>
</comment>
<name>A0A0C2RCT2_9BACL</name>
<comment type="cofactor">
    <cofactor evidence="1 11">
        <name>FMN</name>
        <dbReference type="ChEBI" id="CHEBI:58210"/>
    </cofactor>
</comment>
<evidence type="ECO:0000256" key="2">
    <source>
        <dbReference type="ARBA" id="ARBA00022490"/>
    </source>
</evidence>
<dbReference type="GO" id="GO:0000287">
    <property type="term" value="F:magnesium ion binding"/>
    <property type="evidence" value="ECO:0007669"/>
    <property type="project" value="UniProtKB-UniRule"/>
</dbReference>
<dbReference type="SUPFAM" id="SSF51395">
    <property type="entry name" value="FMN-linked oxidoreductases"/>
    <property type="match status" value="1"/>
</dbReference>
<evidence type="ECO:0000256" key="11">
    <source>
        <dbReference type="HAMAP-Rule" id="MF_00354"/>
    </source>
</evidence>
<dbReference type="GO" id="GO:0008299">
    <property type="term" value="P:isoprenoid biosynthetic process"/>
    <property type="evidence" value="ECO:0007669"/>
    <property type="project" value="UniProtKB-UniRule"/>
</dbReference>
<comment type="caution">
    <text evidence="11">Lacks conserved residue(s) required for the propagation of feature annotation.</text>
</comment>
<evidence type="ECO:0000256" key="4">
    <source>
        <dbReference type="ARBA" id="ARBA00022643"/>
    </source>
</evidence>
<dbReference type="InterPro" id="IPR000262">
    <property type="entry name" value="FMN-dep_DH"/>
</dbReference>
<gene>
    <name evidence="11" type="primary">fni</name>
    <name evidence="13" type="ORF">KR50_22420</name>
</gene>
<feature type="binding site" evidence="11">
    <location>
        <position position="153"/>
    </location>
    <ligand>
        <name>Mg(2+)</name>
        <dbReference type="ChEBI" id="CHEBI:18420"/>
    </ligand>
</feature>
<dbReference type="PIRSF" id="PIRSF003314">
    <property type="entry name" value="IPP_isomerase"/>
    <property type="match status" value="1"/>
</dbReference>
<evidence type="ECO:0000313" key="14">
    <source>
        <dbReference type="Proteomes" id="UP000031972"/>
    </source>
</evidence>
<comment type="catalytic activity">
    <reaction evidence="11">
        <text>isopentenyl diphosphate = dimethylallyl diphosphate</text>
        <dbReference type="Rhea" id="RHEA:23284"/>
        <dbReference type="ChEBI" id="CHEBI:57623"/>
        <dbReference type="ChEBI" id="CHEBI:128769"/>
        <dbReference type="EC" id="5.3.3.2"/>
    </reaction>
</comment>
<sequence length="350" mass="37481">MSRAGRKIDHINYALSTASANGAGFEDVKFVHQSLPDCAIDNISLQTKIGELILSSPFFINAMTGGGGDKTKTLNEGLAIAARETGLMLSVGSQMAALKDSTERETYSITRKVNPEGMIIGNLGSEATLDQAKYAVDMIEANALQIHLNVVQELAMPEGDRSFAGALNRIESIVNGLQVPVIVKETGFGMSKETANKLKAAGVSIIDVGGYGGTNFSKIENHRQDRQLAFFNDWGIPTVPSIVETSSTFPSIIASGGISQSIDVIKSLSLGACAAGIAGTFLRILIEHGPEGLIEEINAMKMEQTMIMTALGAKNIVDLRKLPIILSGPTYHWLHMRGLEPDKFARRSDC</sequence>